<evidence type="ECO:0000313" key="1">
    <source>
        <dbReference type="EMBL" id="OSX93591.1"/>
    </source>
</evidence>
<comment type="caution">
    <text evidence="1">The sequence shown here is derived from an EMBL/GenBank/DDBJ whole genome shotgun (WGS) entry which is preliminary data.</text>
</comment>
<proteinExistence type="predicted"/>
<evidence type="ECO:0000313" key="2">
    <source>
        <dbReference type="Proteomes" id="UP000194131"/>
    </source>
</evidence>
<dbReference type="Proteomes" id="UP000194131">
    <property type="component" value="Unassembled WGS sequence"/>
</dbReference>
<dbReference type="AlphaFoldDB" id="A0AAP8BFQ2"/>
<accession>A0AAP8BFQ2</accession>
<name>A0AAP8BFQ2_BACMY</name>
<reference evidence="1 2" key="1">
    <citation type="submission" date="2016-12" db="EMBL/GenBank/DDBJ databases">
        <title>Genome Sequences of Twelve Sporeforming Bacillus Species Isolated from Foods.</title>
        <authorList>
            <person name="De Jong A."/>
            <person name="Holsappel S."/>
            <person name="Kuipers O.P."/>
        </authorList>
    </citation>
    <scope>NUCLEOTIDE SEQUENCE [LARGE SCALE GENOMIC DNA]</scope>
    <source>
        <strain evidence="1 2">S3E15</strain>
    </source>
</reference>
<organism evidence="1 2">
    <name type="scientific">Bacillus mycoides</name>
    <dbReference type="NCBI Taxonomy" id="1405"/>
    <lineage>
        <taxon>Bacteria</taxon>
        <taxon>Bacillati</taxon>
        <taxon>Bacillota</taxon>
        <taxon>Bacilli</taxon>
        <taxon>Bacillales</taxon>
        <taxon>Bacillaceae</taxon>
        <taxon>Bacillus</taxon>
        <taxon>Bacillus cereus group</taxon>
    </lineage>
</organism>
<gene>
    <name evidence="1" type="ORF">S3E15_04750</name>
</gene>
<dbReference type="EMBL" id="MRWU01000005">
    <property type="protein sequence ID" value="OSX93591.1"/>
    <property type="molecule type" value="Genomic_DNA"/>
</dbReference>
<protein>
    <submittedName>
        <fullName evidence="1">Uncharacterized protein</fullName>
    </submittedName>
</protein>
<sequence length="39" mass="4732">MEKKVEKVFLYENTFSTYNVPLWKITNRVLEFSGNYTNK</sequence>